<keyword evidence="6" id="KW-1185">Reference proteome</keyword>
<gene>
    <name evidence="7" type="primary">LOC106157229</name>
</gene>
<evidence type="ECO:0000256" key="2">
    <source>
        <dbReference type="ARBA" id="ARBA00022900"/>
    </source>
</evidence>
<evidence type="ECO:0000313" key="7">
    <source>
        <dbReference type="RefSeq" id="XP_013388273.1"/>
    </source>
</evidence>
<dbReference type="Pfam" id="PF07648">
    <property type="entry name" value="Kazal_2"/>
    <property type="match status" value="4"/>
</dbReference>
<dbReference type="RefSeq" id="XP_013388273.1">
    <property type="nucleotide sequence ID" value="XM_013532819.1"/>
</dbReference>
<dbReference type="GO" id="GO:0030154">
    <property type="term" value="P:cell differentiation"/>
    <property type="evidence" value="ECO:0007669"/>
    <property type="project" value="TreeGrafter"/>
</dbReference>
<keyword evidence="2" id="KW-0722">Serine protease inhibitor</keyword>
<proteinExistence type="predicted"/>
<feature type="signal peptide" evidence="4">
    <location>
        <begin position="1"/>
        <end position="21"/>
    </location>
</feature>
<evidence type="ECO:0000256" key="4">
    <source>
        <dbReference type="SAM" id="SignalP"/>
    </source>
</evidence>
<dbReference type="AlphaFoldDB" id="A0A1S3HQE1"/>
<dbReference type="GO" id="GO:0004867">
    <property type="term" value="F:serine-type endopeptidase inhibitor activity"/>
    <property type="evidence" value="ECO:0007669"/>
    <property type="project" value="UniProtKB-KW"/>
</dbReference>
<evidence type="ECO:0000256" key="3">
    <source>
        <dbReference type="ARBA" id="ARBA00023157"/>
    </source>
</evidence>
<name>A0A1S3HQE1_LINAN</name>
<dbReference type="KEGG" id="lak:106157229"/>
<keyword evidence="1" id="KW-0646">Protease inhibitor</keyword>
<dbReference type="GO" id="GO:0005576">
    <property type="term" value="C:extracellular region"/>
    <property type="evidence" value="ECO:0007669"/>
    <property type="project" value="TreeGrafter"/>
</dbReference>
<dbReference type="CDD" id="cd00104">
    <property type="entry name" value="KAZAL_FS"/>
    <property type="match status" value="2"/>
</dbReference>
<feature type="domain" description="Kazal-like" evidence="5">
    <location>
        <begin position="188"/>
        <end position="234"/>
    </location>
</feature>
<evidence type="ECO:0000259" key="5">
    <source>
        <dbReference type="PROSITE" id="PS51465"/>
    </source>
</evidence>
<keyword evidence="4" id="KW-0732">Signal</keyword>
<organism evidence="6 7">
    <name type="scientific">Lingula anatina</name>
    <name type="common">Brachiopod</name>
    <name type="synonym">Lingula unguis</name>
    <dbReference type="NCBI Taxonomy" id="7574"/>
    <lineage>
        <taxon>Eukaryota</taxon>
        <taxon>Metazoa</taxon>
        <taxon>Spiralia</taxon>
        <taxon>Lophotrochozoa</taxon>
        <taxon>Brachiopoda</taxon>
        <taxon>Linguliformea</taxon>
        <taxon>Lingulata</taxon>
        <taxon>Lingulida</taxon>
        <taxon>Linguloidea</taxon>
        <taxon>Lingulidae</taxon>
        <taxon>Lingula</taxon>
    </lineage>
</organism>
<dbReference type="InterPro" id="IPR050653">
    <property type="entry name" value="Prot_Inhib_GrowthFact_Antg"/>
</dbReference>
<dbReference type="SMART" id="SM00280">
    <property type="entry name" value="KAZAL"/>
    <property type="match status" value="3"/>
</dbReference>
<feature type="chain" id="PRO_5010366728" evidence="4">
    <location>
        <begin position="22"/>
        <end position="264"/>
    </location>
</feature>
<evidence type="ECO:0000256" key="1">
    <source>
        <dbReference type="ARBA" id="ARBA00022690"/>
    </source>
</evidence>
<dbReference type="InParanoid" id="A0A1S3HQE1"/>
<dbReference type="InterPro" id="IPR036058">
    <property type="entry name" value="Kazal_dom_sf"/>
</dbReference>
<dbReference type="InterPro" id="IPR002350">
    <property type="entry name" value="Kazal_dom"/>
</dbReference>
<dbReference type="PANTHER" id="PTHR10913:SF45">
    <property type="entry name" value="FOLLISTATIN, ISOFORM A-RELATED"/>
    <property type="match status" value="1"/>
</dbReference>
<dbReference type="Proteomes" id="UP000085678">
    <property type="component" value="Unplaced"/>
</dbReference>
<dbReference type="GeneID" id="106157229"/>
<reference evidence="7" key="1">
    <citation type="submission" date="2025-08" db="UniProtKB">
        <authorList>
            <consortium name="RefSeq"/>
        </authorList>
    </citation>
    <scope>IDENTIFICATION</scope>
    <source>
        <tissue evidence="7">Gonads</tissue>
    </source>
</reference>
<keyword evidence="3" id="KW-1015">Disulfide bond</keyword>
<dbReference type="OrthoDB" id="88853at2759"/>
<accession>A0A1S3HQE1</accession>
<dbReference type="Gene3D" id="3.30.60.30">
    <property type="match status" value="3"/>
</dbReference>
<sequence>MLEKKMATVLVLLSFAVAVQSELPADCNSPCPEEYTPVCGSDGRTYWNLCELQVASCLSVVKINAIADMECSALTTKTTTTYKTTPELTTPSTTKKPTSTQKPTATVAVLSKATTTSAKVSTTVKPSVSTQQKPSTTNRQCVYKGCPSPYPFVCGSDYHSYACENNLEYWNCYRGTNVTVVHKGQCGKCQQVKCPPDARPVCGRNGKQYQCKEALDYLNCLQDTRIGILYEGQCCENIRRCYYSDSSVCGTDGKTYSCEYTSWS</sequence>
<evidence type="ECO:0000313" key="6">
    <source>
        <dbReference type="Proteomes" id="UP000085678"/>
    </source>
</evidence>
<protein>
    <submittedName>
        <fullName evidence="7">Ovomucoid-like</fullName>
    </submittedName>
</protein>
<dbReference type="PANTHER" id="PTHR10913">
    <property type="entry name" value="FOLLISTATIN-RELATED"/>
    <property type="match status" value="1"/>
</dbReference>
<dbReference type="PROSITE" id="PS51465">
    <property type="entry name" value="KAZAL_2"/>
    <property type="match status" value="2"/>
</dbReference>
<feature type="domain" description="Kazal-like" evidence="5">
    <location>
        <begin position="21"/>
        <end position="73"/>
    </location>
</feature>
<dbReference type="SUPFAM" id="SSF100895">
    <property type="entry name" value="Kazal-type serine protease inhibitors"/>
    <property type="match status" value="3"/>
</dbReference>